<sequence>MSTPSRRDPGDRPDYRTLPAAVPVDDTVTSLDPTPLADPHAGHNTDQHAALRDD</sequence>
<protein>
    <submittedName>
        <fullName evidence="2">Uncharacterized protein</fullName>
    </submittedName>
</protein>
<feature type="compositionally biased region" description="Basic and acidic residues" evidence="1">
    <location>
        <begin position="40"/>
        <end position="54"/>
    </location>
</feature>
<dbReference type="RefSeq" id="WP_186344334.1">
    <property type="nucleotide sequence ID" value="NZ_BMMR01000001.1"/>
</dbReference>
<feature type="compositionally biased region" description="Basic and acidic residues" evidence="1">
    <location>
        <begin position="1"/>
        <end position="15"/>
    </location>
</feature>
<reference evidence="2 3" key="1">
    <citation type="submission" date="2020-08" db="EMBL/GenBank/DDBJ databases">
        <title>novel species in genus Nocardioides.</title>
        <authorList>
            <person name="Zhang G."/>
        </authorList>
    </citation>
    <scope>NUCLEOTIDE SEQUENCE [LARGE SCALE GENOMIC DNA]</scope>
    <source>
        <strain evidence="2 3">SC8A-24</strain>
    </source>
</reference>
<keyword evidence="3" id="KW-1185">Reference proteome</keyword>
<dbReference type="Proteomes" id="UP000604001">
    <property type="component" value="Unassembled WGS sequence"/>
</dbReference>
<comment type="caution">
    <text evidence="2">The sequence shown here is derived from an EMBL/GenBank/DDBJ whole genome shotgun (WGS) entry which is preliminary data.</text>
</comment>
<accession>A0ABR6U4P9</accession>
<evidence type="ECO:0000313" key="2">
    <source>
        <dbReference type="EMBL" id="MBC2959078.1"/>
    </source>
</evidence>
<name>A0ABR6U4P9_9ACTN</name>
<gene>
    <name evidence="2" type="ORF">H7344_02060</name>
</gene>
<evidence type="ECO:0000313" key="3">
    <source>
        <dbReference type="Proteomes" id="UP000604001"/>
    </source>
</evidence>
<evidence type="ECO:0000256" key="1">
    <source>
        <dbReference type="SAM" id="MobiDB-lite"/>
    </source>
</evidence>
<feature type="region of interest" description="Disordered" evidence="1">
    <location>
        <begin position="1"/>
        <end position="54"/>
    </location>
</feature>
<proteinExistence type="predicted"/>
<dbReference type="EMBL" id="JACMYC010000001">
    <property type="protein sequence ID" value="MBC2959078.1"/>
    <property type="molecule type" value="Genomic_DNA"/>
</dbReference>
<organism evidence="2 3">
    <name type="scientific">Nocardioides deserti</name>
    <dbReference type="NCBI Taxonomy" id="1588644"/>
    <lineage>
        <taxon>Bacteria</taxon>
        <taxon>Bacillati</taxon>
        <taxon>Actinomycetota</taxon>
        <taxon>Actinomycetes</taxon>
        <taxon>Propionibacteriales</taxon>
        <taxon>Nocardioidaceae</taxon>
        <taxon>Nocardioides</taxon>
    </lineage>
</organism>